<sequence>MMSYGADPFFGGAYRKEPGGGGGGGGRYAASRSGASLASSGFHSQSWSRGSTATATGYRRLGAVSAAGPGALSQLGSSTESLESSLNGELRARNEKEVLQALNDRFAGYIDKVRQLELHNRQLEAEAAALRQQQAGRSALGELYEREIREMRGALVRLGAEKGQLQLEQERLDDDVAHLKQRLDDEARQREEADAAARALAKFADDALLAKGELEKKLQALRDEGLFLRRSHDDEVAELLLQIQGAGGGGVQVTLESACKADVTSALKEIRAQMEGHTFKNTLQSEEWFRGPDANVGV</sequence>
<dbReference type="Proteomes" id="UP000827872">
    <property type="component" value="Linkage Group LG13"/>
</dbReference>
<gene>
    <name evidence="1" type="ORF">K3G42_014763</name>
</gene>
<reference evidence="1" key="1">
    <citation type="submission" date="2021-08" db="EMBL/GenBank/DDBJ databases">
        <title>The first chromosome-level gecko genome reveals the dynamic sex chromosomes of Neotropical dwarf geckos (Sphaerodactylidae: Sphaerodactylus).</title>
        <authorList>
            <person name="Pinto B.J."/>
            <person name="Keating S.E."/>
            <person name="Gamble T."/>
        </authorList>
    </citation>
    <scope>NUCLEOTIDE SEQUENCE</scope>
    <source>
        <strain evidence="1">TG3544</strain>
    </source>
</reference>
<name>A0ACB8FYI0_9SAUR</name>
<organism evidence="1 2">
    <name type="scientific">Sphaerodactylus townsendi</name>
    <dbReference type="NCBI Taxonomy" id="933632"/>
    <lineage>
        <taxon>Eukaryota</taxon>
        <taxon>Metazoa</taxon>
        <taxon>Chordata</taxon>
        <taxon>Craniata</taxon>
        <taxon>Vertebrata</taxon>
        <taxon>Euteleostomi</taxon>
        <taxon>Lepidosauria</taxon>
        <taxon>Squamata</taxon>
        <taxon>Bifurcata</taxon>
        <taxon>Gekkota</taxon>
        <taxon>Sphaerodactylidae</taxon>
        <taxon>Sphaerodactylus</taxon>
    </lineage>
</organism>
<evidence type="ECO:0000313" key="2">
    <source>
        <dbReference type="Proteomes" id="UP000827872"/>
    </source>
</evidence>
<accession>A0ACB8FYI0</accession>
<proteinExistence type="predicted"/>
<comment type="caution">
    <text evidence="1">The sequence shown here is derived from an EMBL/GenBank/DDBJ whole genome shotgun (WGS) entry which is preliminary data.</text>
</comment>
<protein>
    <submittedName>
        <fullName evidence="1">Uncharacterized protein</fullName>
    </submittedName>
</protein>
<dbReference type="EMBL" id="CM037626">
    <property type="protein sequence ID" value="KAH8012152.1"/>
    <property type="molecule type" value="Genomic_DNA"/>
</dbReference>
<evidence type="ECO:0000313" key="1">
    <source>
        <dbReference type="EMBL" id="KAH8012152.1"/>
    </source>
</evidence>
<keyword evidence="2" id="KW-1185">Reference proteome</keyword>